<organism evidence="2 3">
    <name type="scientific">Butyrivibrio hungatei</name>
    <dbReference type="NCBI Taxonomy" id="185008"/>
    <lineage>
        <taxon>Bacteria</taxon>
        <taxon>Bacillati</taxon>
        <taxon>Bacillota</taxon>
        <taxon>Clostridia</taxon>
        <taxon>Lachnospirales</taxon>
        <taxon>Lachnospiraceae</taxon>
        <taxon>Butyrivibrio</taxon>
    </lineage>
</organism>
<dbReference type="AlphaFoldDB" id="A0A1G5ET24"/>
<feature type="signal peptide" evidence="1">
    <location>
        <begin position="1"/>
        <end position="27"/>
    </location>
</feature>
<sequence length="179" mass="19120">MRQKRITTIIMASAMVLALMGCGNGSAGAISTEITQADPSFEYNGKTVSFTDDPQTVVEAIKSVAELADEVDGAESSGKTYDFDKNGENYNLSISTSADEGNEIIGSMLVNGGEFKTSKGIGIGSKAEEVEAAYGNPNERTKLKKEEIYAYKCDGYSFSFTIKGGQVKSILYSNSNFHG</sequence>
<evidence type="ECO:0000313" key="2">
    <source>
        <dbReference type="EMBL" id="SCY30107.1"/>
    </source>
</evidence>
<dbReference type="OrthoDB" id="2005616at2"/>
<reference evidence="3" key="1">
    <citation type="submission" date="2016-10" db="EMBL/GenBank/DDBJ databases">
        <authorList>
            <person name="Varghese N."/>
            <person name="Submissions S."/>
        </authorList>
    </citation>
    <scope>NUCLEOTIDE SEQUENCE [LARGE SCALE GENOMIC DNA]</scope>
    <source>
        <strain evidence="3">XBD2006</strain>
    </source>
</reference>
<evidence type="ECO:0000256" key="1">
    <source>
        <dbReference type="SAM" id="SignalP"/>
    </source>
</evidence>
<protein>
    <recommendedName>
        <fullName evidence="4">Lipoprotein</fullName>
    </recommendedName>
</protein>
<dbReference type="Proteomes" id="UP000183047">
    <property type="component" value="Unassembled WGS sequence"/>
</dbReference>
<dbReference type="RefSeq" id="WP_074462643.1">
    <property type="nucleotide sequence ID" value="NZ_FMUR01000012.1"/>
</dbReference>
<evidence type="ECO:0000313" key="3">
    <source>
        <dbReference type="Proteomes" id="UP000183047"/>
    </source>
</evidence>
<keyword evidence="1" id="KW-0732">Signal</keyword>
<feature type="chain" id="PRO_5039098752" description="Lipoprotein" evidence="1">
    <location>
        <begin position="28"/>
        <end position="179"/>
    </location>
</feature>
<evidence type="ECO:0008006" key="4">
    <source>
        <dbReference type="Google" id="ProtNLM"/>
    </source>
</evidence>
<gene>
    <name evidence="2" type="ORF">SAMN02910451_02072</name>
</gene>
<dbReference type="EMBL" id="FMUR01000012">
    <property type="protein sequence ID" value="SCY30107.1"/>
    <property type="molecule type" value="Genomic_DNA"/>
</dbReference>
<proteinExistence type="predicted"/>
<name>A0A1G5ET24_9FIRM</name>
<accession>A0A1G5ET24</accession>
<keyword evidence="3" id="KW-1185">Reference proteome</keyword>
<dbReference type="PROSITE" id="PS51257">
    <property type="entry name" value="PROKAR_LIPOPROTEIN"/>
    <property type="match status" value="1"/>
</dbReference>